<feature type="compositionally biased region" description="Low complexity" evidence="1">
    <location>
        <begin position="584"/>
        <end position="595"/>
    </location>
</feature>
<dbReference type="GeneID" id="26907779"/>
<dbReference type="OMA" id="ICADAEH"/>
<evidence type="ECO:0000313" key="2">
    <source>
        <dbReference type="EMBL" id="KPA76636.1"/>
    </source>
</evidence>
<gene>
    <name evidence="2" type="ORF">ABB37_07493</name>
</gene>
<feature type="compositionally biased region" description="Basic and acidic residues" evidence="1">
    <location>
        <begin position="597"/>
        <end position="613"/>
    </location>
</feature>
<reference evidence="2 3" key="1">
    <citation type="submission" date="2015-07" db="EMBL/GenBank/DDBJ databases">
        <title>High-quality genome of monoxenous trypanosomatid Leptomonas pyrrhocoris.</title>
        <authorList>
            <person name="Flegontov P."/>
            <person name="Butenko A."/>
            <person name="Firsov S."/>
            <person name="Vlcek C."/>
            <person name="Logacheva M.D."/>
            <person name="Field M."/>
            <person name="Filatov D."/>
            <person name="Flegontova O."/>
            <person name="Gerasimov E."/>
            <person name="Jackson A.P."/>
            <person name="Kelly S."/>
            <person name="Opperdoes F."/>
            <person name="O'Reilly A."/>
            <person name="Votypka J."/>
            <person name="Yurchenko V."/>
            <person name="Lukes J."/>
        </authorList>
    </citation>
    <scope>NUCLEOTIDE SEQUENCE [LARGE SCALE GENOMIC DNA]</scope>
    <source>
        <strain evidence="2">H10</strain>
    </source>
</reference>
<dbReference type="Proteomes" id="UP000037923">
    <property type="component" value="Unassembled WGS sequence"/>
</dbReference>
<proteinExistence type="predicted"/>
<feature type="region of interest" description="Disordered" evidence="1">
    <location>
        <begin position="259"/>
        <end position="291"/>
    </location>
</feature>
<feature type="region of interest" description="Disordered" evidence="1">
    <location>
        <begin position="521"/>
        <end position="543"/>
    </location>
</feature>
<keyword evidence="3" id="KW-1185">Reference proteome</keyword>
<feature type="compositionally biased region" description="Pro residues" evidence="1">
    <location>
        <begin position="572"/>
        <end position="583"/>
    </location>
</feature>
<dbReference type="VEuPathDB" id="TriTrypDB:LpyrH10_19_0440"/>
<evidence type="ECO:0000313" key="3">
    <source>
        <dbReference type="Proteomes" id="UP000037923"/>
    </source>
</evidence>
<dbReference type="RefSeq" id="XP_015655075.1">
    <property type="nucleotide sequence ID" value="XM_015806153.1"/>
</dbReference>
<dbReference type="OrthoDB" id="265506at2759"/>
<accession>A0A0M9FVC0</accession>
<sequence length="966" mass="103328">MEGDASPSRHRLVHVRGGARMLLTALCISLPHWAQNNLASLLRLIPFLALLTAPQLDTAVMRRVIEPLFLRAVAEVTGSHDTLSQWRPGLHTSRFLAIAWQLILVGCLRDKDLARLVTSSPSPSNDLSPADQLALLSDRALCEHVLSVVEQSTPAWSPASQRAAPSGSDSRVSASLFATTTPVALASFLHHVMARAGHEPVTIYVPGLLTAPWANHLTPLMRQVRRRYGAHVVGYDVRVDARLYEVDMHHLHRLDERCRASSNVRSSARSTTTTATTGASSTAAASPPPSTSTTSVLLLASLRGRSVHNRDEAFEFAKSRGWQVVELCVPTLPLDAVDSLDDATAQPPVGRTHFAVTPALATRLAFCTRPDVRITAFDDVGMYGGAVVHLCVNDRRLIPHMMNACQVGLSDPAGAQPGATPEENAVRSNKGRHVKGAALHSLPTKAITSATDFTVRCSEFLAHVWFPWSRCLCDVLQDAEVASLLQTKTRLQQALATSSRALTHKLCGIPSVVHRNVRRRLSGGASQTGTFTGKSGTVGTVADTQDAGAGEQHITADTAVEQRTVYIAHPLPPLSLVPAPTPPTQQQQHDTATPAEKYVERKGANESEGEEAKSSSPSSRTTDGGECVGGALTSWMSRLPKREATGAAATGEAAEGTNTPAEWRIRLRWTAMLLAAYATAIPCAEPPPLSSAPPARGAACLAAYVSLWSFVAQLPPWVAAVSAENEASRQNDGGDCRCVELAATALLVRVAYPASPRAVAQLLCDEAAVDARAVSARTWEDDAGAATAAPDKPPRTRDFAFDDVLVMPGCAHVAALAEELLYIPLRFSMDVKARGAVLRVLWDKVPHAYGKAVATPRRSDGAPATAVRRLQTLYRNFLSGTLPASISEGEARRAASKERKYRPLRPCSTNLSVSDLDVERAQQAIFHNAQSAVAAAVVTPSCMMDATTSLVPLAKIAVLQKVFSKL</sequence>
<feature type="region of interest" description="Disordered" evidence="1">
    <location>
        <begin position="572"/>
        <end position="631"/>
    </location>
</feature>
<dbReference type="AlphaFoldDB" id="A0A0M9FVC0"/>
<dbReference type="EMBL" id="LGTL01000019">
    <property type="protein sequence ID" value="KPA76635.1"/>
    <property type="molecule type" value="Genomic_DNA"/>
</dbReference>
<protein>
    <submittedName>
        <fullName evidence="2">Uncharacterized protein</fullName>
    </submittedName>
</protein>
<dbReference type="RefSeq" id="XP_015655074.1">
    <property type="nucleotide sequence ID" value="XM_015806152.1"/>
</dbReference>
<feature type="compositionally biased region" description="Low complexity" evidence="1">
    <location>
        <begin position="260"/>
        <end position="291"/>
    </location>
</feature>
<dbReference type="EMBL" id="LGTL01000019">
    <property type="protein sequence ID" value="KPA76636.1"/>
    <property type="molecule type" value="Genomic_DNA"/>
</dbReference>
<comment type="caution">
    <text evidence="2">The sequence shown here is derived from an EMBL/GenBank/DDBJ whole genome shotgun (WGS) entry which is preliminary data.</text>
</comment>
<name>A0A0M9FVC0_LEPPY</name>
<feature type="compositionally biased region" description="Polar residues" evidence="1">
    <location>
        <begin position="524"/>
        <end position="538"/>
    </location>
</feature>
<organism evidence="2 3">
    <name type="scientific">Leptomonas pyrrhocoris</name>
    <name type="common">Firebug parasite</name>
    <dbReference type="NCBI Taxonomy" id="157538"/>
    <lineage>
        <taxon>Eukaryota</taxon>
        <taxon>Discoba</taxon>
        <taxon>Euglenozoa</taxon>
        <taxon>Kinetoplastea</taxon>
        <taxon>Metakinetoplastina</taxon>
        <taxon>Trypanosomatida</taxon>
        <taxon>Trypanosomatidae</taxon>
        <taxon>Leishmaniinae</taxon>
        <taxon>Leptomonas</taxon>
    </lineage>
</organism>
<evidence type="ECO:0000256" key="1">
    <source>
        <dbReference type="SAM" id="MobiDB-lite"/>
    </source>
</evidence>